<name>A0A4R6XRR3_9GAMM</name>
<keyword evidence="1" id="KW-0472">Membrane</keyword>
<evidence type="ECO:0000256" key="1">
    <source>
        <dbReference type="SAM" id="Phobius"/>
    </source>
</evidence>
<feature type="transmembrane region" description="Helical" evidence="1">
    <location>
        <begin position="12"/>
        <end position="29"/>
    </location>
</feature>
<keyword evidence="1" id="KW-0812">Transmembrane</keyword>
<dbReference type="OrthoDB" id="9757969at2"/>
<dbReference type="PANTHER" id="PTHR30441:SF8">
    <property type="entry name" value="DUF748 DOMAIN-CONTAINING PROTEIN"/>
    <property type="match status" value="1"/>
</dbReference>
<keyword evidence="1" id="KW-1133">Transmembrane helix</keyword>
<dbReference type="EMBL" id="SNZB01000002">
    <property type="protein sequence ID" value="TDR22595.1"/>
    <property type="molecule type" value="Genomic_DNA"/>
</dbReference>
<sequence>MIKRLYKYTSFWLLLMLLLYLLFGFFYAPKLIEKHLNVQIQQHLEMQAEWSSLKFNPITFTLELSDLQLTDRKHQTWYSSQKTAINFDPFNLLWGQWQFSNLILKQPNITLSTDESGQVIIPALPEFSVASDPEESIDLIINNIELNQGLMNLQAGNIKKDFELNIQNISIKQNKFSLTDENSYFDLTMTTENGESVTLNGHYNHAQQHLQSKINLNNWQASTLNQALPNELMVNNQSGLIQAEGRIDWPLQHKPLLNFNHIQIDNLGSLWHNSIQLIGLSANMEQLEINTETKEIKMDRFHSGQASWQLNWPLALPDASNTPSSTENQSTVKPWSVSIKQIDITNWPIELIDREVAATLPINIESLAITSFNTQSEPVLLHSIIQVTQHGTITINSELGLSPLYTEGKLNLEMIHLPDLASWITAQSGMVITKGSLSGQQNFKYHPDNFEINGHVTVIDGFIQNQAGQEVVDFGQLMIGETSINSTNHTIIFDQITLDHANGRIIEDNHKAIDPQSLGSSEAINQDNTIADHWTIKIGTIKSLNTPNNADN</sequence>
<dbReference type="GO" id="GO:0090313">
    <property type="term" value="P:regulation of protein targeting to membrane"/>
    <property type="evidence" value="ECO:0007669"/>
    <property type="project" value="TreeGrafter"/>
</dbReference>
<organism evidence="2 3">
    <name type="scientific">Marinicella litoralis</name>
    <dbReference type="NCBI Taxonomy" id="644220"/>
    <lineage>
        <taxon>Bacteria</taxon>
        <taxon>Pseudomonadati</taxon>
        <taxon>Pseudomonadota</taxon>
        <taxon>Gammaproteobacteria</taxon>
        <taxon>Lysobacterales</taxon>
        <taxon>Marinicellaceae</taxon>
        <taxon>Marinicella</taxon>
    </lineage>
</organism>
<keyword evidence="3" id="KW-1185">Reference proteome</keyword>
<evidence type="ECO:0000313" key="3">
    <source>
        <dbReference type="Proteomes" id="UP000295724"/>
    </source>
</evidence>
<dbReference type="Proteomes" id="UP000295724">
    <property type="component" value="Unassembled WGS sequence"/>
</dbReference>
<protein>
    <submittedName>
        <fullName evidence="2">Uncharacterized protein DUF748</fullName>
    </submittedName>
</protein>
<reference evidence="2 3" key="1">
    <citation type="submission" date="2019-03" db="EMBL/GenBank/DDBJ databases">
        <title>Genomic Encyclopedia of Type Strains, Phase IV (KMG-IV): sequencing the most valuable type-strain genomes for metagenomic binning, comparative biology and taxonomic classification.</title>
        <authorList>
            <person name="Goeker M."/>
        </authorList>
    </citation>
    <scope>NUCLEOTIDE SEQUENCE [LARGE SCALE GENOMIC DNA]</scope>
    <source>
        <strain evidence="2 3">DSM 25488</strain>
    </source>
</reference>
<gene>
    <name evidence="2" type="ORF">C8D91_1087</name>
</gene>
<dbReference type="PANTHER" id="PTHR30441">
    <property type="entry name" value="DUF748 DOMAIN-CONTAINING PROTEIN"/>
    <property type="match status" value="1"/>
</dbReference>
<evidence type="ECO:0000313" key="2">
    <source>
        <dbReference type="EMBL" id="TDR22595.1"/>
    </source>
</evidence>
<accession>A0A4R6XRR3</accession>
<dbReference type="GO" id="GO:0005886">
    <property type="term" value="C:plasma membrane"/>
    <property type="evidence" value="ECO:0007669"/>
    <property type="project" value="TreeGrafter"/>
</dbReference>
<dbReference type="InterPro" id="IPR052894">
    <property type="entry name" value="AsmA-related"/>
</dbReference>
<dbReference type="InterPro" id="IPR008023">
    <property type="entry name" value="DUF748"/>
</dbReference>
<dbReference type="RefSeq" id="WP_099019225.1">
    <property type="nucleotide sequence ID" value="NZ_NIHB01000002.1"/>
</dbReference>
<proteinExistence type="predicted"/>
<dbReference type="Pfam" id="PF05359">
    <property type="entry name" value="DUF748"/>
    <property type="match status" value="2"/>
</dbReference>
<comment type="caution">
    <text evidence="2">The sequence shown here is derived from an EMBL/GenBank/DDBJ whole genome shotgun (WGS) entry which is preliminary data.</text>
</comment>
<dbReference type="AlphaFoldDB" id="A0A4R6XRR3"/>